<evidence type="ECO:0000256" key="5">
    <source>
        <dbReference type="ARBA" id="ARBA00022475"/>
    </source>
</evidence>
<comment type="subcellular location">
    <subcellularLocation>
        <location evidence="1">Cell membrane</location>
        <topology evidence="1">Multi-pass membrane protein</topology>
    </subcellularLocation>
</comment>
<feature type="transmembrane region" description="Helical" evidence="10">
    <location>
        <begin position="21"/>
        <end position="38"/>
    </location>
</feature>
<keyword evidence="4" id="KW-0813">Transport</keyword>
<feature type="transmembrane region" description="Helical" evidence="10">
    <location>
        <begin position="238"/>
        <end position="260"/>
    </location>
</feature>
<evidence type="ECO:0000256" key="2">
    <source>
        <dbReference type="ARBA" id="ARBA00008417"/>
    </source>
</evidence>
<feature type="transmembrane region" description="Helical" evidence="10">
    <location>
        <begin position="171"/>
        <end position="191"/>
    </location>
</feature>
<feature type="transmembrane region" description="Helical" evidence="10">
    <location>
        <begin position="280"/>
        <end position="300"/>
    </location>
</feature>
<dbReference type="AlphaFoldDB" id="A0A0H3UAA1"/>
<dbReference type="InterPro" id="IPR051327">
    <property type="entry name" value="MATE_MepA_subfamily"/>
</dbReference>
<keyword evidence="9" id="KW-0046">Antibiotic resistance</keyword>
<dbReference type="PIRSF" id="PIRSF006603">
    <property type="entry name" value="DinF"/>
    <property type="match status" value="1"/>
</dbReference>
<feature type="transmembrane region" description="Helical" evidence="10">
    <location>
        <begin position="139"/>
        <end position="159"/>
    </location>
</feature>
<evidence type="ECO:0000256" key="10">
    <source>
        <dbReference type="SAM" id="Phobius"/>
    </source>
</evidence>
<keyword evidence="7 10" id="KW-1133">Transmembrane helix</keyword>
<evidence type="ECO:0000256" key="8">
    <source>
        <dbReference type="ARBA" id="ARBA00023136"/>
    </source>
</evidence>
<name>A0A0H3UAA1_9BACT</name>
<dbReference type="GO" id="GO:0005886">
    <property type="term" value="C:plasma membrane"/>
    <property type="evidence" value="ECO:0007669"/>
    <property type="project" value="UniProtKB-SubCell"/>
</dbReference>
<evidence type="ECO:0000256" key="4">
    <source>
        <dbReference type="ARBA" id="ARBA00022448"/>
    </source>
</evidence>
<proteinExistence type="inferred from homology"/>
<comment type="similarity">
    <text evidence="2">Belongs to the multi antimicrobial extrusion (MATE) (TC 2.A.66.1) family. MepA subfamily.</text>
</comment>
<keyword evidence="5" id="KW-1003">Cell membrane</keyword>
<protein>
    <recommendedName>
        <fullName evidence="3">Multidrug export protein MepA</fullName>
    </recommendedName>
</protein>
<feature type="transmembrane region" description="Helical" evidence="10">
    <location>
        <begin position="361"/>
        <end position="384"/>
    </location>
</feature>
<feature type="transmembrane region" description="Helical" evidence="10">
    <location>
        <begin position="423"/>
        <end position="446"/>
    </location>
</feature>
<dbReference type="Pfam" id="PF01554">
    <property type="entry name" value="MatE"/>
    <property type="match status" value="2"/>
</dbReference>
<dbReference type="CDD" id="cd13143">
    <property type="entry name" value="MATE_MepA_like"/>
    <property type="match status" value="1"/>
</dbReference>
<accession>A0A0H3UAA1</accession>
<keyword evidence="8 10" id="KW-0472">Membrane</keyword>
<feature type="transmembrane region" description="Helical" evidence="10">
    <location>
        <begin position="396"/>
        <end position="417"/>
    </location>
</feature>
<dbReference type="InterPro" id="IPR002528">
    <property type="entry name" value="MATE_fam"/>
</dbReference>
<feature type="transmembrane region" description="Helical" evidence="10">
    <location>
        <begin position="326"/>
        <end position="355"/>
    </location>
</feature>
<evidence type="ECO:0000256" key="3">
    <source>
        <dbReference type="ARBA" id="ARBA00022106"/>
    </source>
</evidence>
<reference evidence="11" key="1">
    <citation type="submission" date="2013-08" db="EMBL/GenBank/DDBJ databases">
        <title>Comparison of modified E. coli strains.</title>
        <authorList>
            <person name="Juergensen J."/>
            <person name="Bonge A."/>
            <person name="Streit W.R."/>
        </authorList>
    </citation>
    <scope>NUCLEOTIDE SEQUENCE</scope>
</reference>
<evidence type="ECO:0000313" key="11">
    <source>
        <dbReference type="EMBL" id="AIF26397.1"/>
    </source>
</evidence>
<dbReference type="GO" id="GO:0046677">
    <property type="term" value="P:response to antibiotic"/>
    <property type="evidence" value="ECO:0007669"/>
    <property type="project" value="UniProtKB-KW"/>
</dbReference>
<feature type="transmembrane region" description="Helical" evidence="10">
    <location>
        <begin position="95"/>
        <end position="119"/>
    </location>
</feature>
<evidence type="ECO:0000256" key="9">
    <source>
        <dbReference type="ARBA" id="ARBA00023251"/>
    </source>
</evidence>
<dbReference type="PANTHER" id="PTHR43823">
    <property type="entry name" value="SPORULATION PROTEIN YKVU"/>
    <property type="match status" value="1"/>
</dbReference>
<evidence type="ECO:0000256" key="7">
    <source>
        <dbReference type="ARBA" id="ARBA00022989"/>
    </source>
</evidence>
<dbReference type="InterPro" id="IPR045070">
    <property type="entry name" value="MATE_MepA-like"/>
</dbReference>
<sequence length="453" mass="49496">MFDNRDTIDFAHTKIPALFRSLFIPTLLGMLFNMAFLLTDGIFIGHGVGPEGLAVVNLVAPIMMVATGLGMMLGIGGSVVAAIHLSKENVKAARIIVTQAFWAALAVSVLLGLLYFLFPRTVLSLLGVSKKLMPLALEYYLWFIPTTLLLLFQIVGEFVIRLDGSPRFAMYSNVIPALVNIGFDYLFIIVFDWDLRGAALATDIGTFVGAAMTFYYMTFKPQTLSFYRLKRTRTSLRLSLRNVGYMTRTGFSAFVGEFAISVMMLTGNRAFGSHLGDEGIAAFGVICYLFPLVFMIYNAAAQSAQPIISFNYGAGNRSRVRQTFRYSLAISLAFGLFMTLLFVLFAPAVVAIFLAPDTASFRLAAVGLPLFATGYVFVSLNISAISYFQSVELSTFATLLMLCRGVVFLVAAFLLLPPLLGTAGLWLAVPCAEMLTVAAAGLWLLLRKSHSIQ</sequence>
<dbReference type="GO" id="GO:0015297">
    <property type="term" value="F:antiporter activity"/>
    <property type="evidence" value="ECO:0007669"/>
    <property type="project" value="InterPro"/>
</dbReference>
<feature type="transmembrane region" description="Helical" evidence="10">
    <location>
        <begin position="58"/>
        <end position="83"/>
    </location>
</feature>
<keyword evidence="6 10" id="KW-0812">Transmembrane</keyword>
<dbReference type="PANTHER" id="PTHR43823:SF3">
    <property type="entry name" value="MULTIDRUG EXPORT PROTEIN MEPA"/>
    <property type="match status" value="1"/>
</dbReference>
<evidence type="ECO:0000256" key="1">
    <source>
        <dbReference type="ARBA" id="ARBA00004651"/>
    </source>
</evidence>
<feature type="transmembrane region" description="Helical" evidence="10">
    <location>
        <begin position="197"/>
        <end position="217"/>
    </location>
</feature>
<organism evidence="11">
    <name type="scientific">uncultured bacterium fosmid pJB17E7_contig I</name>
    <dbReference type="NCBI Taxonomy" id="1478055"/>
    <lineage>
        <taxon>Bacteria</taxon>
        <taxon>environmental samples</taxon>
    </lineage>
</organism>
<dbReference type="GO" id="GO:0042910">
    <property type="term" value="F:xenobiotic transmembrane transporter activity"/>
    <property type="evidence" value="ECO:0007669"/>
    <property type="project" value="InterPro"/>
</dbReference>
<evidence type="ECO:0000256" key="6">
    <source>
        <dbReference type="ARBA" id="ARBA00022692"/>
    </source>
</evidence>
<dbReference type="InterPro" id="IPR048279">
    <property type="entry name" value="MdtK-like"/>
</dbReference>
<dbReference type="EMBL" id="KF540229">
    <property type="protein sequence ID" value="AIF26397.1"/>
    <property type="molecule type" value="Genomic_DNA"/>
</dbReference>